<keyword evidence="3" id="KW-1185">Reference proteome</keyword>
<dbReference type="OrthoDB" id="278280at2"/>
<dbReference type="EMBL" id="SJPQ01000001">
    <property type="protein sequence ID" value="TWT90143.1"/>
    <property type="molecule type" value="Genomic_DNA"/>
</dbReference>
<protein>
    <recommendedName>
        <fullName evidence="4">Pilus assembly protein, PilO</fullName>
    </recommendedName>
</protein>
<reference evidence="2 3" key="1">
    <citation type="submission" date="2019-02" db="EMBL/GenBank/DDBJ databases">
        <title>Deep-cultivation of Planctomycetes and their phenomic and genomic characterization uncovers novel biology.</title>
        <authorList>
            <person name="Wiegand S."/>
            <person name="Jogler M."/>
            <person name="Boedeker C."/>
            <person name="Pinto D."/>
            <person name="Vollmers J."/>
            <person name="Rivas-Marin E."/>
            <person name="Kohn T."/>
            <person name="Peeters S.H."/>
            <person name="Heuer A."/>
            <person name="Rast P."/>
            <person name="Oberbeckmann S."/>
            <person name="Bunk B."/>
            <person name="Jeske O."/>
            <person name="Meyerdierks A."/>
            <person name="Storesund J.E."/>
            <person name="Kallscheuer N."/>
            <person name="Luecker S."/>
            <person name="Lage O.M."/>
            <person name="Pohl T."/>
            <person name="Merkel B.J."/>
            <person name="Hornburger P."/>
            <person name="Mueller R.-W."/>
            <person name="Bruemmer F."/>
            <person name="Labrenz M."/>
            <person name="Spormann A.M."/>
            <person name="Op Den Camp H."/>
            <person name="Overmann J."/>
            <person name="Amann R."/>
            <person name="Jetten M.S.M."/>
            <person name="Mascher T."/>
            <person name="Medema M.H."/>
            <person name="Devos D.P."/>
            <person name="Kaster A.-K."/>
            <person name="Ovreas L."/>
            <person name="Rohde M."/>
            <person name="Galperin M.Y."/>
            <person name="Jogler C."/>
        </authorList>
    </citation>
    <scope>NUCLEOTIDE SEQUENCE [LARGE SCALE GENOMIC DNA]</scope>
    <source>
        <strain evidence="2 3">Mal64</strain>
    </source>
</reference>
<organism evidence="2 3">
    <name type="scientific">Pseudobythopirellula maris</name>
    <dbReference type="NCBI Taxonomy" id="2527991"/>
    <lineage>
        <taxon>Bacteria</taxon>
        <taxon>Pseudomonadati</taxon>
        <taxon>Planctomycetota</taxon>
        <taxon>Planctomycetia</taxon>
        <taxon>Pirellulales</taxon>
        <taxon>Lacipirellulaceae</taxon>
        <taxon>Pseudobythopirellula</taxon>
    </lineage>
</organism>
<evidence type="ECO:0000256" key="1">
    <source>
        <dbReference type="SAM" id="MobiDB-lite"/>
    </source>
</evidence>
<name>A0A5C5ZVA1_9BACT</name>
<evidence type="ECO:0000313" key="2">
    <source>
        <dbReference type="EMBL" id="TWT90143.1"/>
    </source>
</evidence>
<dbReference type="Proteomes" id="UP000315440">
    <property type="component" value="Unassembled WGS sequence"/>
</dbReference>
<comment type="caution">
    <text evidence="2">The sequence shown here is derived from an EMBL/GenBank/DDBJ whole genome shotgun (WGS) entry which is preliminary data.</text>
</comment>
<evidence type="ECO:0008006" key="4">
    <source>
        <dbReference type="Google" id="ProtNLM"/>
    </source>
</evidence>
<dbReference type="RefSeq" id="WP_146396629.1">
    <property type="nucleotide sequence ID" value="NZ_SJPQ01000001.1"/>
</dbReference>
<dbReference type="AlphaFoldDB" id="A0A5C5ZVA1"/>
<evidence type="ECO:0000313" key="3">
    <source>
        <dbReference type="Proteomes" id="UP000315440"/>
    </source>
</evidence>
<proteinExistence type="predicted"/>
<accession>A0A5C5ZVA1</accession>
<feature type="region of interest" description="Disordered" evidence="1">
    <location>
        <begin position="203"/>
        <end position="235"/>
    </location>
</feature>
<gene>
    <name evidence="2" type="ORF">Mal64_05270</name>
</gene>
<sequence>MSPRERNLLIGVVALVVLWGAWRGVTSYRDTLASSQARLFDASETLANAQFQADLAQRALRRLERWQEQSLASDPNVAQSGYQAWLIGAIDQAGLTLDNVRPTGTRERPDAYRVLNYSVMAEGPLDAVVRFLDTFYRLDALHKLTRLQLTPLASNRVRMELSIAALIVDGAPREEGMPGESDDRLRFASADRYVESLDGRNLFTAYQPPAPPREEPAPRERRPDPPPKPPFDDADQAFLSGVVGAGSSLQAWVTVRTTGEVLRLMAGDDLSVGLLKGRVDSITPLGLIYESEGERWRVPLGESLRDGKRLGAVDAT</sequence>
<feature type="compositionally biased region" description="Basic and acidic residues" evidence="1">
    <location>
        <begin position="212"/>
        <end position="225"/>
    </location>
</feature>